<name>A0A7C4V6C8_9DEIN</name>
<proteinExistence type="predicted"/>
<dbReference type="Proteomes" id="UP000885759">
    <property type="component" value="Unassembled WGS sequence"/>
</dbReference>
<sequence>MNVLFLESQSDAPLRAFLEQQPHPYRLLAGEDRWLLVVEAASPETVAAGLALEGVRGWVFALEEEGCGRA</sequence>
<accession>A0A7C4V6C8</accession>
<gene>
    <name evidence="1" type="ORF">ENK37_07845</name>
</gene>
<dbReference type="AlphaFoldDB" id="A0A7C4V6C8"/>
<comment type="caution">
    <text evidence="1">The sequence shown here is derived from an EMBL/GenBank/DDBJ whole genome shotgun (WGS) entry which is preliminary data.</text>
</comment>
<dbReference type="EMBL" id="DRPZ01000202">
    <property type="protein sequence ID" value="HGY09945.1"/>
    <property type="molecule type" value="Genomic_DNA"/>
</dbReference>
<reference evidence="1" key="1">
    <citation type="journal article" date="2020" name="mSystems">
        <title>Genome- and Community-Level Interaction Insights into Carbon Utilization and Element Cycling Functions of Hydrothermarchaeota in Hydrothermal Sediment.</title>
        <authorList>
            <person name="Zhou Z."/>
            <person name="Liu Y."/>
            <person name="Xu W."/>
            <person name="Pan J."/>
            <person name="Luo Z.H."/>
            <person name="Li M."/>
        </authorList>
    </citation>
    <scope>NUCLEOTIDE SEQUENCE [LARGE SCALE GENOMIC DNA]</scope>
    <source>
        <strain evidence="1">HyVt-570</strain>
    </source>
</reference>
<evidence type="ECO:0000313" key="1">
    <source>
        <dbReference type="EMBL" id="HGY09945.1"/>
    </source>
</evidence>
<protein>
    <submittedName>
        <fullName evidence="1">Uncharacterized protein</fullName>
    </submittedName>
</protein>
<organism evidence="1">
    <name type="scientific">Oceanithermus profundus</name>
    <dbReference type="NCBI Taxonomy" id="187137"/>
    <lineage>
        <taxon>Bacteria</taxon>
        <taxon>Thermotogati</taxon>
        <taxon>Deinococcota</taxon>
        <taxon>Deinococci</taxon>
        <taxon>Thermales</taxon>
        <taxon>Thermaceae</taxon>
        <taxon>Oceanithermus</taxon>
    </lineage>
</organism>